<feature type="transmembrane region" description="Helical" evidence="1">
    <location>
        <begin position="12"/>
        <end position="32"/>
    </location>
</feature>
<dbReference type="Proteomes" id="UP000580718">
    <property type="component" value="Unassembled WGS sequence"/>
</dbReference>
<evidence type="ECO:0000313" key="5">
    <source>
        <dbReference type="Proteomes" id="UP000247602"/>
    </source>
</evidence>
<reference evidence="3 6" key="2">
    <citation type="submission" date="2020-08" db="EMBL/GenBank/DDBJ databases">
        <title>Sequencing the genomes of 1000 actinobacteria strains.</title>
        <authorList>
            <person name="Klenk H.-P."/>
        </authorList>
    </citation>
    <scope>NUCLEOTIDE SEQUENCE [LARGE SCALE GENOMIC DNA]</scope>
    <source>
        <strain evidence="3 6">DSM 16678</strain>
    </source>
</reference>
<gene>
    <name evidence="4" type="ORF">DMO24_00150</name>
    <name evidence="3" type="ORF">FHX36_003467</name>
</gene>
<keyword evidence="1" id="KW-0472">Membrane</keyword>
<organism evidence="4 5">
    <name type="scientific">Modestobacter versicolor</name>
    <dbReference type="NCBI Taxonomy" id="429133"/>
    <lineage>
        <taxon>Bacteria</taxon>
        <taxon>Bacillati</taxon>
        <taxon>Actinomycetota</taxon>
        <taxon>Actinomycetes</taxon>
        <taxon>Geodermatophilales</taxon>
        <taxon>Geodermatophilaceae</taxon>
        <taxon>Modestobacter</taxon>
    </lineage>
</organism>
<dbReference type="EMBL" id="JACIBU010000001">
    <property type="protein sequence ID" value="MBB3677732.1"/>
    <property type="molecule type" value="Genomic_DNA"/>
</dbReference>
<dbReference type="Proteomes" id="UP000247602">
    <property type="component" value="Unassembled WGS sequence"/>
</dbReference>
<protein>
    <submittedName>
        <fullName evidence="4">VanZ family protein</fullName>
    </submittedName>
</protein>
<feature type="domain" description="VanZ-like" evidence="2">
    <location>
        <begin position="78"/>
        <end position="155"/>
    </location>
</feature>
<feature type="transmembrane region" description="Helical" evidence="1">
    <location>
        <begin position="138"/>
        <end position="156"/>
    </location>
</feature>
<dbReference type="Pfam" id="PF04892">
    <property type="entry name" value="VanZ"/>
    <property type="match status" value="1"/>
</dbReference>
<accession>A0A323VHC3</accession>
<reference evidence="4 5" key="1">
    <citation type="submission" date="2018-06" db="EMBL/GenBank/DDBJ databases">
        <title>Draft genome sequence of Modestobacter versicolor CP153-2.</title>
        <authorList>
            <person name="Gundlapally S.R."/>
        </authorList>
    </citation>
    <scope>NUCLEOTIDE SEQUENCE [LARGE SCALE GENOMIC DNA]</scope>
    <source>
        <strain evidence="4 5">CP153-2</strain>
    </source>
</reference>
<keyword evidence="1" id="KW-0812">Transmembrane</keyword>
<dbReference type="InterPro" id="IPR006976">
    <property type="entry name" value="VanZ-like"/>
</dbReference>
<name>A0A323VHC3_9ACTN</name>
<evidence type="ECO:0000256" key="1">
    <source>
        <dbReference type="SAM" id="Phobius"/>
    </source>
</evidence>
<dbReference type="EMBL" id="QKNV01000001">
    <property type="protein sequence ID" value="PZA23393.1"/>
    <property type="molecule type" value="Genomic_DNA"/>
</dbReference>
<feature type="transmembrane region" description="Helical" evidence="1">
    <location>
        <begin position="106"/>
        <end position="126"/>
    </location>
</feature>
<evidence type="ECO:0000313" key="6">
    <source>
        <dbReference type="Proteomes" id="UP000580718"/>
    </source>
</evidence>
<proteinExistence type="predicted"/>
<evidence type="ECO:0000259" key="2">
    <source>
        <dbReference type="Pfam" id="PF04892"/>
    </source>
</evidence>
<dbReference type="AlphaFoldDB" id="A0A323VHC3"/>
<evidence type="ECO:0000313" key="4">
    <source>
        <dbReference type="EMBL" id="PZA23393.1"/>
    </source>
</evidence>
<sequence>MITDVLLDHAALVPLALALVVLTCAVVGVLALRARRSRPVLWTLVALAALPVVALTLVPSTKGRGDGVGCAVQFSLPSLGSVELLANVALLVPVVLFAALATRRPLLALAAGTGASVLVEAVQALTPALGRACDTNDWSMNTVGAVLGAALAWLLLRGVTARRGGLPVVTGR</sequence>
<keyword evidence="1" id="KW-1133">Transmembrane helix</keyword>
<evidence type="ECO:0000313" key="3">
    <source>
        <dbReference type="EMBL" id="MBB3677732.1"/>
    </source>
</evidence>
<feature type="transmembrane region" description="Helical" evidence="1">
    <location>
        <begin position="39"/>
        <end position="58"/>
    </location>
</feature>
<keyword evidence="5" id="KW-1185">Reference proteome</keyword>
<comment type="caution">
    <text evidence="4">The sequence shown here is derived from an EMBL/GenBank/DDBJ whole genome shotgun (WGS) entry which is preliminary data.</text>
</comment>
<feature type="transmembrane region" description="Helical" evidence="1">
    <location>
        <begin position="78"/>
        <end position="99"/>
    </location>
</feature>
<dbReference type="RefSeq" id="WP_110550240.1">
    <property type="nucleotide sequence ID" value="NZ_JACIBU010000001.1"/>
</dbReference>